<dbReference type="Proteomes" id="UP001209730">
    <property type="component" value="Unassembled WGS sequence"/>
</dbReference>
<feature type="transmembrane region" description="Helical" evidence="1">
    <location>
        <begin position="12"/>
        <end position="29"/>
    </location>
</feature>
<organism evidence="2 3">
    <name type="scientific">Microbulbifer thermotolerans</name>
    <dbReference type="NCBI Taxonomy" id="252514"/>
    <lineage>
        <taxon>Bacteria</taxon>
        <taxon>Pseudomonadati</taxon>
        <taxon>Pseudomonadota</taxon>
        <taxon>Gammaproteobacteria</taxon>
        <taxon>Cellvibrionales</taxon>
        <taxon>Microbulbiferaceae</taxon>
        <taxon>Microbulbifer</taxon>
    </lineage>
</organism>
<keyword evidence="1" id="KW-0472">Membrane</keyword>
<accession>A0AB35I0R2</accession>
<gene>
    <name evidence="2" type="ORF">OQJ68_16365</name>
</gene>
<proteinExistence type="predicted"/>
<evidence type="ECO:0000256" key="1">
    <source>
        <dbReference type="SAM" id="Phobius"/>
    </source>
</evidence>
<feature type="transmembrane region" description="Helical" evidence="1">
    <location>
        <begin position="73"/>
        <end position="94"/>
    </location>
</feature>
<dbReference type="InterPro" id="IPR045919">
    <property type="entry name" value="DUF6338"/>
</dbReference>
<dbReference type="Pfam" id="PF19865">
    <property type="entry name" value="DUF6338"/>
    <property type="match status" value="1"/>
</dbReference>
<dbReference type="AlphaFoldDB" id="A0AB35I0R2"/>
<dbReference type="EMBL" id="JAPHQB010000058">
    <property type="protein sequence ID" value="MCX2803353.1"/>
    <property type="molecule type" value="Genomic_DNA"/>
</dbReference>
<keyword evidence="1" id="KW-0812">Transmembrane</keyword>
<reference evidence="2" key="1">
    <citation type="submission" date="2022-11" db="EMBL/GenBank/DDBJ databases">
        <title>Chitin-degrading and fungicidal potential of chitinolytic bacterial strains from marine environment of the Pacific Ocean regions.</title>
        <authorList>
            <person name="Pentekhina I."/>
            <person name="Nedashkovskaya O."/>
            <person name="Seitkalieva A."/>
            <person name="Podvolotskaya A."/>
            <person name="Tekutyeva L."/>
            <person name="Balabanova L."/>
        </authorList>
    </citation>
    <scope>NUCLEOTIDE SEQUENCE</scope>
    <source>
        <strain evidence="2">KMM 6838</strain>
    </source>
</reference>
<dbReference type="RefSeq" id="WP_074903110.1">
    <property type="nucleotide sequence ID" value="NZ_FOKT01000006.1"/>
</dbReference>
<sequence>MNIWEEDKLLVFIAFVIPGFVAIKAYELFFPSQRMDSSKQVVDAVAYSCFNYSVLIWPIYLVEHYDLQSKYPFAYGAFYFFVFFIAPVFWVYLWKKIRQTEYFQKLVPHPTQKPWDFVFGQRKAYWVIVNLKNGEKVAGMYGPNSFASSAPADEQIYLEQLWVLNEDDGFERPAEQTAGVIILSSEIKSIELIHSGEQLDDREED</sequence>
<name>A0AB35I0R2_MICTH</name>
<evidence type="ECO:0000313" key="3">
    <source>
        <dbReference type="Proteomes" id="UP001209730"/>
    </source>
</evidence>
<protein>
    <submittedName>
        <fullName evidence="2">DUF6338 family protein</fullName>
    </submittedName>
</protein>
<evidence type="ECO:0000313" key="2">
    <source>
        <dbReference type="EMBL" id="MCX2803353.1"/>
    </source>
</evidence>
<keyword evidence="1" id="KW-1133">Transmembrane helix</keyword>
<comment type="caution">
    <text evidence="2">The sequence shown here is derived from an EMBL/GenBank/DDBJ whole genome shotgun (WGS) entry which is preliminary data.</text>
</comment>
<feature type="transmembrane region" description="Helical" evidence="1">
    <location>
        <begin position="41"/>
        <end position="61"/>
    </location>
</feature>